<dbReference type="AlphaFoldDB" id="A0A845ALG2"/>
<protein>
    <recommendedName>
        <fullName evidence="1">SGNH hydrolase-type esterase domain-containing protein</fullName>
    </recommendedName>
</protein>
<dbReference type="GO" id="GO:0016788">
    <property type="term" value="F:hydrolase activity, acting on ester bonds"/>
    <property type="evidence" value="ECO:0007669"/>
    <property type="project" value="UniProtKB-ARBA"/>
</dbReference>
<dbReference type="CDD" id="cd00229">
    <property type="entry name" value="SGNH_hydrolase"/>
    <property type="match status" value="1"/>
</dbReference>
<reference evidence="2 4" key="1">
    <citation type="submission" date="2019-12" db="EMBL/GenBank/DDBJ databases">
        <title>Genomic-based taxomic classification of the family Erythrobacteraceae.</title>
        <authorList>
            <person name="Xu L."/>
        </authorList>
    </citation>
    <scope>NUCLEOTIDE SEQUENCE [LARGE SCALE GENOMIC DNA]</scope>
    <source>
        <strain evidence="2 4">JCM 16677</strain>
    </source>
</reference>
<keyword evidence="4" id="KW-1185">Reference proteome</keyword>
<dbReference type="SUPFAM" id="SSF52266">
    <property type="entry name" value="SGNH hydrolase"/>
    <property type="match status" value="1"/>
</dbReference>
<dbReference type="InterPro" id="IPR013830">
    <property type="entry name" value="SGNH_hydro"/>
</dbReference>
<evidence type="ECO:0000259" key="1">
    <source>
        <dbReference type="Pfam" id="PF13472"/>
    </source>
</evidence>
<comment type="caution">
    <text evidence="2">The sequence shown here is derived from an EMBL/GenBank/DDBJ whole genome shotgun (WGS) entry which is preliminary data.</text>
</comment>
<dbReference type="Pfam" id="PF13472">
    <property type="entry name" value="Lipase_GDSL_2"/>
    <property type="match status" value="1"/>
</dbReference>
<dbReference type="EMBL" id="WTYE01000001">
    <property type="protein sequence ID" value="MXP31100.1"/>
    <property type="molecule type" value="Genomic_DNA"/>
</dbReference>
<organism evidence="2 4">
    <name type="scientific">Parerythrobacter jejuensis</name>
    <dbReference type="NCBI Taxonomy" id="795812"/>
    <lineage>
        <taxon>Bacteria</taxon>
        <taxon>Pseudomonadati</taxon>
        <taxon>Pseudomonadota</taxon>
        <taxon>Alphaproteobacteria</taxon>
        <taxon>Sphingomonadales</taxon>
        <taxon>Erythrobacteraceae</taxon>
        <taxon>Parerythrobacter</taxon>
    </lineage>
</organism>
<feature type="domain" description="SGNH hydrolase-type esterase" evidence="1">
    <location>
        <begin position="195"/>
        <end position="318"/>
    </location>
</feature>
<dbReference type="EMBL" id="WTYE01000001">
    <property type="protein sequence ID" value="MXP33860.1"/>
    <property type="molecule type" value="Genomic_DNA"/>
</dbReference>
<gene>
    <name evidence="2" type="ORF">GRI94_04590</name>
    <name evidence="3" type="ORF">GRI94_18680</name>
</gene>
<evidence type="ECO:0000313" key="2">
    <source>
        <dbReference type="EMBL" id="MXP31100.1"/>
    </source>
</evidence>
<evidence type="ECO:0000313" key="3">
    <source>
        <dbReference type="EMBL" id="MXP33860.1"/>
    </source>
</evidence>
<dbReference type="InterPro" id="IPR036514">
    <property type="entry name" value="SGNH_hydro_sf"/>
</dbReference>
<sequence>MGARLMLALHAPRAAAPDKLTSLAGDAIIPQLIDPMPTVSESASSTLPRYWPTSSGTPFYQMASAPQGGVFTFCRGLPGSTQSGITYSEGRVMTASNAGARATLGQQWSFIHEGAKIELQVRSNPHGFLVRVDNKFLSLEPYQTSGQTIVTLDFGMLARRRIDLISWGMGFAGIFTDPTDSVFAATLRGPRAIIFGDSFTTPAPTNWATWFGHAMGWDDVWPSGVGGTGFVNDGNGNAVSLPDRVATDIVPYNPDLVFLHAGLNDFLVPPDEVEEGAFHTVRRIRDALPSTQVVGGADTAFGIEAWSAANLDTLDAIRTGIERGGGHWISPVELPLAFAGQPIGAEATLYAPVSAGQAGNDGTPDSVTHPNGFTCNTAVDNSLVNLRIGSVVEIGSGPNRERVAITSVGFHHARLVYGFDGAMQYDHVAGEPVREVGPCFVTGHGTSASPSGWGSADRFIGVDNFHYSPEGHRALGAVNAALLRQHLRGRPLI</sequence>
<dbReference type="Proteomes" id="UP000446786">
    <property type="component" value="Unassembled WGS sequence"/>
</dbReference>
<evidence type="ECO:0000313" key="4">
    <source>
        <dbReference type="Proteomes" id="UP000446786"/>
    </source>
</evidence>
<accession>A0A845ALG2</accession>
<name>A0A845ALG2_9SPHN</name>
<proteinExistence type="predicted"/>
<dbReference type="Gene3D" id="3.40.50.1110">
    <property type="entry name" value="SGNH hydrolase"/>
    <property type="match status" value="1"/>
</dbReference>